<dbReference type="InterPro" id="IPR041698">
    <property type="entry name" value="Methyltransf_25"/>
</dbReference>
<dbReference type="PANTHER" id="PTHR12993">
    <property type="entry name" value="N-ACETYLGLUCOSAMINYL-PHOSPHATIDYLINOSITOL DE-N-ACETYLASE-RELATED"/>
    <property type="match status" value="1"/>
</dbReference>
<name>A0A0B0D749_9MICC</name>
<dbReference type="STRING" id="223184.AS25_10190"/>
<dbReference type="InterPro" id="IPR029063">
    <property type="entry name" value="SAM-dependent_MTases_sf"/>
</dbReference>
<dbReference type="InterPro" id="IPR024078">
    <property type="entry name" value="LmbE-like_dom_sf"/>
</dbReference>
<evidence type="ECO:0000256" key="1">
    <source>
        <dbReference type="ARBA" id="ARBA00022833"/>
    </source>
</evidence>
<evidence type="ECO:0000259" key="2">
    <source>
        <dbReference type="Pfam" id="PF13649"/>
    </source>
</evidence>
<evidence type="ECO:0000313" key="3">
    <source>
        <dbReference type="EMBL" id="KHE73801.1"/>
    </source>
</evidence>
<dbReference type="CDD" id="cd02440">
    <property type="entry name" value="AdoMet_MTases"/>
    <property type="match status" value="1"/>
</dbReference>
<organism evidence="3 4">
    <name type="scientific">Kocuria marina</name>
    <dbReference type="NCBI Taxonomy" id="223184"/>
    <lineage>
        <taxon>Bacteria</taxon>
        <taxon>Bacillati</taxon>
        <taxon>Actinomycetota</taxon>
        <taxon>Actinomycetes</taxon>
        <taxon>Micrococcales</taxon>
        <taxon>Micrococcaceae</taxon>
        <taxon>Kocuria</taxon>
    </lineage>
</organism>
<reference evidence="3 4" key="1">
    <citation type="submission" date="2014-09" db="EMBL/GenBank/DDBJ databases">
        <title>High-quality draft genome sequence of Kocuria marina SO9-6, an actinobacterium isolated from a copper mine.</title>
        <authorList>
            <person name="Castro D.B."/>
            <person name="Pereira L.B."/>
            <person name="Silva M.V."/>
            <person name="Silva B.P."/>
            <person name="Zanardi B.R."/>
            <person name="Carlos C."/>
            <person name="Belgini D.R."/>
            <person name="Limache E.G."/>
            <person name="Lacerda G.V."/>
            <person name="Nery M.B."/>
            <person name="Gomes M.B."/>
            <person name="Souza S."/>
            <person name="Silva T.M."/>
            <person name="Rodrigues V.D."/>
            <person name="Paulino L.C."/>
            <person name="Vicentini R."/>
            <person name="Ferraz L.F."/>
            <person name="Ottoboni L.M."/>
        </authorList>
    </citation>
    <scope>NUCLEOTIDE SEQUENCE [LARGE SCALE GENOMIC DNA]</scope>
    <source>
        <strain evidence="3 4">SO9-6</strain>
    </source>
</reference>
<evidence type="ECO:0000313" key="4">
    <source>
        <dbReference type="Proteomes" id="UP000030664"/>
    </source>
</evidence>
<dbReference type="AlphaFoldDB" id="A0A0B0D749"/>
<dbReference type="Pfam" id="PF13649">
    <property type="entry name" value="Methyltransf_25"/>
    <property type="match status" value="1"/>
</dbReference>
<dbReference type="PANTHER" id="PTHR12993:SF11">
    <property type="entry name" value="N-ACETYLGLUCOSAMINYL-PHOSPHATIDYLINOSITOL DE-N-ACETYLASE"/>
    <property type="match status" value="1"/>
</dbReference>
<dbReference type="Proteomes" id="UP000030664">
    <property type="component" value="Unassembled WGS sequence"/>
</dbReference>
<feature type="domain" description="Methyltransferase" evidence="2">
    <location>
        <begin position="294"/>
        <end position="390"/>
    </location>
</feature>
<sequence length="445" mass="49186">MVSFDHRDPGTPEADWARCGALHRAPEVDLTGVDRVVVFAAHPDDETLGAGGTVHRLARSGADVRVVVATLGENSHPDSPTHTPAQLAALRHEELAAAVHTLTGTDTPPEYLALTDGGLTEDELSEPVARHLEWLEQGEQPLVIVTWEEDGHTDHEVLARTVVAASGSRGVRCLQYPVWFWHWGSPTRLPRGLVRVPLDDAARTAKRSALAHHVTQVQPLSDRPGDEVLLGPHVLEHFDRSVEFFVLGTPDQRAVFDRVHTANADPWDVDTSWYEQRKRDVLLACLQREHYGSVLDLGCSTGALTVELARRARSVTAVDASDVALNAARTRLEREGVTNVELVSAVLPHDWDEDWSPRELIVVSEMGYFCSPDQWRELLRRCVAALADGGHLVLCHWRHPIADWPLDGADVHCEARRTPGLRGVLSHRETDFVIEVFAPVPAEDT</sequence>
<dbReference type="GO" id="GO:0016137">
    <property type="term" value="P:glycoside metabolic process"/>
    <property type="evidence" value="ECO:0007669"/>
    <property type="project" value="UniProtKB-ARBA"/>
</dbReference>
<dbReference type="SUPFAM" id="SSF102588">
    <property type="entry name" value="LmbE-like"/>
    <property type="match status" value="1"/>
</dbReference>
<proteinExistence type="predicted"/>
<dbReference type="EMBL" id="JROM01000045">
    <property type="protein sequence ID" value="KHE73801.1"/>
    <property type="molecule type" value="Genomic_DNA"/>
</dbReference>
<dbReference type="eggNOG" id="COG2120">
    <property type="taxonomic scope" value="Bacteria"/>
</dbReference>
<dbReference type="Gene3D" id="3.40.50.10320">
    <property type="entry name" value="LmbE-like"/>
    <property type="match status" value="1"/>
</dbReference>
<gene>
    <name evidence="3" type="ORF">AS25_10190</name>
</gene>
<dbReference type="GO" id="GO:0016811">
    <property type="term" value="F:hydrolase activity, acting on carbon-nitrogen (but not peptide) bonds, in linear amides"/>
    <property type="evidence" value="ECO:0007669"/>
    <property type="project" value="TreeGrafter"/>
</dbReference>
<dbReference type="Gene3D" id="3.40.50.150">
    <property type="entry name" value="Vaccinia Virus protein VP39"/>
    <property type="match status" value="1"/>
</dbReference>
<keyword evidence="1" id="KW-0862">Zinc</keyword>
<accession>A0A0B0D749</accession>
<dbReference type="SUPFAM" id="SSF53335">
    <property type="entry name" value="S-adenosyl-L-methionine-dependent methyltransferases"/>
    <property type="match status" value="1"/>
</dbReference>
<dbReference type="InterPro" id="IPR003737">
    <property type="entry name" value="GlcNAc_PI_deacetylase-related"/>
</dbReference>
<dbReference type="Pfam" id="PF02585">
    <property type="entry name" value="PIG-L"/>
    <property type="match status" value="1"/>
</dbReference>
<comment type="caution">
    <text evidence="3">The sequence shown here is derived from an EMBL/GenBank/DDBJ whole genome shotgun (WGS) entry which is preliminary data.</text>
</comment>
<dbReference type="eggNOG" id="COG2230">
    <property type="taxonomic scope" value="Bacteria"/>
</dbReference>
<protein>
    <recommendedName>
        <fullName evidence="2">Methyltransferase domain-containing protein</fullName>
    </recommendedName>
</protein>